<protein>
    <recommendedName>
        <fullName evidence="4">Lipoprotein</fullName>
    </recommendedName>
</protein>
<proteinExistence type="predicted"/>
<accession>A0ABT3QBB8</accession>
<sequence length="108" mass="11560">MTRYRLYILTTLPLLGACSHTGQPQENSRAEFLRSMSDSSPSQYATEQSSHDSKIHGSLSVGTGVGSGRSYSAGPGYRAYGQEQGLNQPDIMNGTDAGSVNSPYSEDH</sequence>
<name>A0ABT3QBB8_9PROT</name>
<dbReference type="Proteomes" id="UP001301152">
    <property type="component" value="Unassembled WGS sequence"/>
</dbReference>
<dbReference type="RefSeq" id="WP_173559408.1">
    <property type="nucleotide sequence ID" value="NZ_JAERKZ010000008.1"/>
</dbReference>
<organism evidence="2 3">
    <name type="scientific">Acetobacter thailandicus</name>
    <dbReference type="NCBI Taxonomy" id="1502842"/>
    <lineage>
        <taxon>Bacteria</taxon>
        <taxon>Pseudomonadati</taxon>
        <taxon>Pseudomonadota</taxon>
        <taxon>Alphaproteobacteria</taxon>
        <taxon>Acetobacterales</taxon>
        <taxon>Acetobacteraceae</taxon>
        <taxon>Acetobacter</taxon>
    </lineage>
</organism>
<dbReference type="EMBL" id="JAPIUZ010000001">
    <property type="protein sequence ID" value="MCX2562598.1"/>
    <property type="molecule type" value="Genomic_DNA"/>
</dbReference>
<feature type="compositionally biased region" description="Polar residues" evidence="1">
    <location>
        <begin position="36"/>
        <end position="48"/>
    </location>
</feature>
<feature type="region of interest" description="Disordered" evidence="1">
    <location>
        <begin position="18"/>
        <end position="108"/>
    </location>
</feature>
<dbReference type="PROSITE" id="PS51257">
    <property type="entry name" value="PROKAR_LIPOPROTEIN"/>
    <property type="match status" value="1"/>
</dbReference>
<gene>
    <name evidence="2" type="ORF">OQ497_01255</name>
</gene>
<evidence type="ECO:0000313" key="2">
    <source>
        <dbReference type="EMBL" id="MCX2562598.1"/>
    </source>
</evidence>
<reference evidence="2 3" key="1">
    <citation type="submission" date="2022-11" db="EMBL/GenBank/DDBJ databases">
        <title>Genome sequencing of Acetobacter type strain.</title>
        <authorList>
            <person name="Heo J."/>
            <person name="Lee D."/>
            <person name="Han B.-H."/>
            <person name="Hong S.-B."/>
            <person name="Kwon S.-W."/>
        </authorList>
    </citation>
    <scope>NUCLEOTIDE SEQUENCE [LARGE SCALE GENOMIC DNA]</scope>
    <source>
        <strain evidence="2 3">KACC 21253</strain>
    </source>
</reference>
<keyword evidence="3" id="KW-1185">Reference proteome</keyword>
<evidence type="ECO:0000256" key="1">
    <source>
        <dbReference type="SAM" id="MobiDB-lite"/>
    </source>
</evidence>
<evidence type="ECO:0008006" key="4">
    <source>
        <dbReference type="Google" id="ProtNLM"/>
    </source>
</evidence>
<feature type="compositionally biased region" description="Low complexity" evidence="1">
    <location>
        <begin position="57"/>
        <end position="72"/>
    </location>
</feature>
<feature type="compositionally biased region" description="Polar residues" evidence="1">
    <location>
        <begin position="96"/>
        <end position="108"/>
    </location>
</feature>
<evidence type="ECO:0000313" key="3">
    <source>
        <dbReference type="Proteomes" id="UP001301152"/>
    </source>
</evidence>
<comment type="caution">
    <text evidence="2">The sequence shown here is derived from an EMBL/GenBank/DDBJ whole genome shotgun (WGS) entry which is preliminary data.</text>
</comment>